<comment type="caution">
    <text evidence="1">The sequence shown here is derived from an EMBL/GenBank/DDBJ whole genome shotgun (WGS) entry which is preliminary data.</text>
</comment>
<dbReference type="AlphaFoldDB" id="A0AAE0J7A2"/>
<name>A0AAE0J7A2_9PEZI</name>
<reference evidence="1" key="1">
    <citation type="journal article" date="2023" name="Mol. Phylogenet. Evol.">
        <title>Genome-scale phylogeny and comparative genomics of the fungal order Sordariales.</title>
        <authorList>
            <person name="Hensen N."/>
            <person name="Bonometti L."/>
            <person name="Westerberg I."/>
            <person name="Brannstrom I.O."/>
            <person name="Guillou S."/>
            <person name="Cros-Aarteil S."/>
            <person name="Calhoun S."/>
            <person name="Haridas S."/>
            <person name="Kuo A."/>
            <person name="Mondo S."/>
            <person name="Pangilinan J."/>
            <person name="Riley R."/>
            <person name="LaButti K."/>
            <person name="Andreopoulos B."/>
            <person name="Lipzen A."/>
            <person name="Chen C."/>
            <person name="Yan M."/>
            <person name="Daum C."/>
            <person name="Ng V."/>
            <person name="Clum A."/>
            <person name="Steindorff A."/>
            <person name="Ohm R.A."/>
            <person name="Martin F."/>
            <person name="Silar P."/>
            <person name="Natvig D.O."/>
            <person name="Lalanne C."/>
            <person name="Gautier V."/>
            <person name="Ament-Velasquez S.L."/>
            <person name="Kruys A."/>
            <person name="Hutchinson M.I."/>
            <person name="Powell A.J."/>
            <person name="Barry K."/>
            <person name="Miller A.N."/>
            <person name="Grigoriev I.V."/>
            <person name="Debuchy R."/>
            <person name="Gladieux P."/>
            <person name="Hiltunen Thoren M."/>
            <person name="Johannesson H."/>
        </authorList>
    </citation>
    <scope>NUCLEOTIDE SEQUENCE</scope>
    <source>
        <strain evidence="1">CBS 560.94</strain>
    </source>
</reference>
<dbReference type="RefSeq" id="XP_062677664.1">
    <property type="nucleotide sequence ID" value="XM_062823358.1"/>
</dbReference>
<dbReference type="EMBL" id="JAUEPP010000008">
    <property type="protein sequence ID" value="KAK3338213.1"/>
    <property type="molecule type" value="Genomic_DNA"/>
</dbReference>
<accession>A0AAE0J7A2</accession>
<gene>
    <name evidence="1" type="ORF">B0H65DRAFT_315248</name>
</gene>
<evidence type="ECO:0000313" key="1">
    <source>
        <dbReference type="EMBL" id="KAK3338213.1"/>
    </source>
</evidence>
<dbReference type="GeneID" id="87860512"/>
<dbReference type="Proteomes" id="UP001278500">
    <property type="component" value="Unassembled WGS sequence"/>
</dbReference>
<keyword evidence="2" id="KW-1185">Reference proteome</keyword>
<sequence>MVPTVVHHTLNPSVRMESNPQMPSLCSISFRARSQGTFCASMKAQITSLTVASSGNPTGGDRSLSVSISAYAGLSRISRHWLVPCLDNTRRYTLVGKPETPSYHPFIGTFYETTIPTGLASLTEEAEIVSSANDALFRSIGLSRSVSPGPVMRTTQLPAETIPNSPPAYPQSYGAFIMIEHSGSSRHLQKHDRAIIKIPVVKRYSKSLATRLSRAG</sequence>
<reference evidence="1" key="2">
    <citation type="submission" date="2023-06" db="EMBL/GenBank/DDBJ databases">
        <authorList>
            <consortium name="Lawrence Berkeley National Laboratory"/>
            <person name="Haridas S."/>
            <person name="Hensen N."/>
            <person name="Bonometti L."/>
            <person name="Westerberg I."/>
            <person name="Brannstrom I.O."/>
            <person name="Guillou S."/>
            <person name="Cros-Aarteil S."/>
            <person name="Calhoun S."/>
            <person name="Kuo A."/>
            <person name="Mondo S."/>
            <person name="Pangilinan J."/>
            <person name="Riley R."/>
            <person name="Labutti K."/>
            <person name="Andreopoulos B."/>
            <person name="Lipzen A."/>
            <person name="Chen C."/>
            <person name="Yanf M."/>
            <person name="Daum C."/>
            <person name="Ng V."/>
            <person name="Clum A."/>
            <person name="Steindorff A."/>
            <person name="Ohm R."/>
            <person name="Martin F."/>
            <person name="Silar P."/>
            <person name="Natvig D."/>
            <person name="Lalanne C."/>
            <person name="Gautier V."/>
            <person name="Ament-Velasquez S.L."/>
            <person name="Kruys A."/>
            <person name="Hutchinson M.I."/>
            <person name="Powell A.J."/>
            <person name="Barry K."/>
            <person name="Miller A.N."/>
            <person name="Grigoriev I.V."/>
            <person name="Debuchy R."/>
            <person name="Gladieux P."/>
            <person name="Thoren M.H."/>
            <person name="Johannesson H."/>
        </authorList>
    </citation>
    <scope>NUCLEOTIDE SEQUENCE</scope>
    <source>
        <strain evidence="1">CBS 560.94</strain>
    </source>
</reference>
<evidence type="ECO:0000313" key="2">
    <source>
        <dbReference type="Proteomes" id="UP001278500"/>
    </source>
</evidence>
<proteinExistence type="predicted"/>
<organism evidence="1 2">
    <name type="scientific">Neurospora tetraspora</name>
    <dbReference type="NCBI Taxonomy" id="94610"/>
    <lineage>
        <taxon>Eukaryota</taxon>
        <taxon>Fungi</taxon>
        <taxon>Dikarya</taxon>
        <taxon>Ascomycota</taxon>
        <taxon>Pezizomycotina</taxon>
        <taxon>Sordariomycetes</taxon>
        <taxon>Sordariomycetidae</taxon>
        <taxon>Sordariales</taxon>
        <taxon>Sordariaceae</taxon>
        <taxon>Neurospora</taxon>
    </lineage>
</organism>
<protein>
    <submittedName>
        <fullName evidence="1">Uncharacterized protein</fullName>
    </submittedName>
</protein>